<dbReference type="Proteomes" id="UP000184144">
    <property type="component" value="Unassembled WGS sequence"/>
</dbReference>
<dbReference type="AlphaFoldDB" id="A0A1M5E4W0"/>
<organism evidence="4 5">
    <name type="scientific">Litoreibacter ascidiaceicola</name>
    <dbReference type="NCBI Taxonomy" id="1486859"/>
    <lineage>
        <taxon>Bacteria</taxon>
        <taxon>Pseudomonadati</taxon>
        <taxon>Pseudomonadota</taxon>
        <taxon>Alphaproteobacteria</taxon>
        <taxon>Rhodobacterales</taxon>
        <taxon>Roseobacteraceae</taxon>
        <taxon>Litoreibacter</taxon>
    </lineage>
</organism>
<evidence type="ECO:0000256" key="1">
    <source>
        <dbReference type="ARBA" id="ARBA00022741"/>
    </source>
</evidence>
<dbReference type="GO" id="GO:0005524">
    <property type="term" value="F:ATP binding"/>
    <property type="evidence" value="ECO:0007669"/>
    <property type="project" value="UniProtKB-KW"/>
</dbReference>
<evidence type="ECO:0000313" key="5">
    <source>
        <dbReference type="Proteomes" id="UP000184144"/>
    </source>
</evidence>
<protein>
    <submittedName>
        <fullName evidence="4">Predicted ABC-type ATPase</fullName>
    </submittedName>
</protein>
<accession>A0A1M5E4W0</accession>
<dbReference type="InterPro" id="IPR027417">
    <property type="entry name" value="P-loop_NTPase"/>
</dbReference>
<dbReference type="STRING" id="1486859.SAMN05444273_11121"/>
<evidence type="ECO:0000259" key="3">
    <source>
        <dbReference type="Pfam" id="PF06414"/>
    </source>
</evidence>
<reference evidence="5" key="1">
    <citation type="submission" date="2016-11" db="EMBL/GenBank/DDBJ databases">
        <authorList>
            <person name="Varghese N."/>
            <person name="Submissions S."/>
        </authorList>
    </citation>
    <scope>NUCLEOTIDE SEQUENCE [LARGE SCALE GENOMIC DNA]</scope>
    <source>
        <strain evidence="5">DSM 100566</strain>
    </source>
</reference>
<keyword evidence="1" id="KW-0547">Nucleotide-binding</keyword>
<dbReference type="SUPFAM" id="SSF52540">
    <property type="entry name" value="P-loop containing nucleoside triphosphate hydrolases"/>
    <property type="match status" value="1"/>
</dbReference>
<dbReference type="EMBL" id="FQUV01000011">
    <property type="protein sequence ID" value="SHF74174.1"/>
    <property type="molecule type" value="Genomic_DNA"/>
</dbReference>
<dbReference type="PANTHER" id="PTHR39206:SF1">
    <property type="entry name" value="SLL8004 PROTEIN"/>
    <property type="match status" value="1"/>
</dbReference>
<dbReference type="Gene3D" id="3.40.50.300">
    <property type="entry name" value="P-loop containing nucleotide triphosphate hydrolases"/>
    <property type="match status" value="1"/>
</dbReference>
<dbReference type="Pfam" id="PF06414">
    <property type="entry name" value="Zeta_toxin"/>
    <property type="match status" value="1"/>
</dbReference>
<name>A0A1M5E4W0_9RHOB</name>
<proteinExistence type="predicted"/>
<evidence type="ECO:0000313" key="4">
    <source>
        <dbReference type="EMBL" id="SHF74174.1"/>
    </source>
</evidence>
<dbReference type="InterPro" id="IPR010488">
    <property type="entry name" value="Zeta_toxin_domain"/>
</dbReference>
<evidence type="ECO:0000256" key="2">
    <source>
        <dbReference type="ARBA" id="ARBA00022840"/>
    </source>
</evidence>
<dbReference type="PANTHER" id="PTHR39206">
    <property type="entry name" value="SLL8004 PROTEIN"/>
    <property type="match status" value="1"/>
</dbReference>
<dbReference type="GO" id="GO:0016301">
    <property type="term" value="F:kinase activity"/>
    <property type="evidence" value="ECO:0007669"/>
    <property type="project" value="InterPro"/>
</dbReference>
<keyword evidence="2" id="KW-0067">ATP-binding</keyword>
<feature type="domain" description="Zeta toxin" evidence="3">
    <location>
        <begin position="5"/>
        <end position="140"/>
    </location>
</feature>
<sequence>MAPVPRPIFVMLAGPNGSGKSTLYETRIAPKFAVPFINADVIQRDELKDGDVNAAYEAAQIATERRTSLMADRKSFATETVFSHPSKLDLITQAKALGYRVMTFHISVAHPDLSVARVGERVIEGGHPVPEEKIRNRYDRSGPLIRQAILSSDIGHVFDNSQLNQPPVRALSFTNGTLTFALPQLPNWVLDLYGDDLVL</sequence>
<keyword evidence="5" id="KW-1185">Reference proteome</keyword>
<dbReference type="RefSeq" id="WP_281250226.1">
    <property type="nucleotide sequence ID" value="NZ_FQUV01000011.1"/>
</dbReference>
<gene>
    <name evidence="4" type="ORF">SAMN05444273_11121</name>
</gene>